<dbReference type="Proteomes" id="UP000199544">
    <property type="component" value="Unassembled WGS sequence"/>
</dbReference>
<name>A0A1G9WHA7_9BACL</name>
<organism evidence="1 2">
    <name type="scientific">Fictibacillus solisalsi</name>
    <dbReference type="NCBI Taxonomy" id="459525"/>
    <lineage>
        <taxon>Bacteria</taxon>
        <taxon>Bacillati</taxon>
        <taxon>Bacillota</taxon>
        <taxon>Bacilli</taxon>
        <taxon>Bacillales</taxon>
        <taxon>Fictibacillaceae</taxon>
        <taxon>Fictibacillus</taxon>
    </lineage>
</organism>
<sequence>MHLNGRKKEIPKKDYCEPEYIVKDEYTEKEVTFVHPIIHIEREHIKYVPRHVYKEESIYELIDPGFPKCNCKKKKKKEFDESSSIPRKKKCPFP</sequence>
<evidence type="ECO:0000313" key="1">
    <source>
        <dbReference type="EMBL" id="SDM83918.1"/>
    </source>
</evidence>
<keyword evidence="2" id="KW-1185">Reference proteome</keyword>
<proteinExistence type="predicted"/>
<evidence type="ECO:0008006" key="3">
    <source>
        <dbReference type="Google" id="ProtNLM"/>
    </source>
</evidence>
<dbReference type="OrthoDB" id="1799558at2"/>
<dbReference type="AlphaFoldDB" id="A0A1G9WHA7"/>
<gene>
    <name evidence="1" type="ORF">SAMN04488137_2177</name>
</gene>
<evidence type="ECO:0000313" key="2">
    <source>
        <dbReference type="Proteomes" id="UP000199544"/>
    </source>
</evidence>
<dbReference type="EMBL" id="FNHW01000001">
    <property type="protein sequence ID" value="SDM83918.1"/>
    <property type="molecule type" value="Genomic_DNA"/>
</dbReference>
<protein>
    <recommendedName>
        <fullName evidence="3">Spore coat protein D</fullName>
    </recommendedName>
</protein>
<dbReference type="STRING" id="459525.SAMN04488137_2177"/>
<reference evidence="2" key="1">
    <citation type="submission" date="2016-10" db="EMBL/GenBank/DDBJ databases">
        <authorList>
            <person name="Varghese N."/>
            <person name="Submissions S."/>
        </authorList>
    </citation>
    <scope>NUCLEOTIDE SEQUENCE [LARGE SCALE GENOMIC DNA]</scope>
    <source>
        <strain evidence="2">CGMCC 1.6854</strain>
    </source>
</reference>
<accession>A0A1G9WHA7</accession>